<feature type="domain" description="DnaA N-terminal" evidence="1">
    <location>
        <begin position="28"/>
        <end position="80"/>
    </location>
</feature>
<organism evidence="2">
    <name type="scientific">marine metagenome</name>
    <dbReference type="NCBI Taxonomy" id="408172"/>
    <lineage>
        <taxon>unclassified sequences</taxon>
        <taxon>metagenomes</taxon>
        <taxon>ecological metagenomes</taxon>
    </lineage>
</organism>
<reference evidence="2" key="1">
    <citation type="submission" date="2018-05" db="EMBL/GenBank/DDBJ databases">
        <authorList>
            <person name="Lanie J.A."/>
            <person name="Ng W.-L."/>
            <person name="Kazmierczak K.M."/>
            <person name="Andrzejewski T.M."/>
            <person name="Davidsen T.M."/>
            <person name="Wayne K.J."/>
            <person name="Tettelin H."/>
            <person name="Glass J.I."/>
            <person name="Rusch D."/>
            <person name="Podicherti R."/>
            <person name="Tsui H.-C.T."/>
            <person name="Winkler M.E."/>
        </authorList>
    </citation>
    <scope>NUCLEOTIDE SEQUENCE</scope>
</reference>
<dbReference type="Gene3D" id="3.30.300.180">
    <property type="match status" value="1"/>
</dbReference>
<dbReference type="AlphaFoldDB" id="A0A382M486"/>
<feature type="non-terminal residue" evidence="2">
    <location>
        <position position="80"/>
    </location>
</feature>
<name>A0A382M486_9ZZZZ</name>
<dbReference type="EMBL" id="UINC01090261">
    <property type="protein sequence ID" value="SVC42041.1"/>
    <property type="molecule type" value="Genomic_DNA"/>
</dbReference>
<protein>
    <recommendedName>
        <fullName evidence="1">DnaA N-terminal domain-containing protein</fullName>
    </recommendedName>
</protein>
<dbReference type="InterPro" id="IPR024633">
    <property type="entry name" value="DnaA_N_dom"/>
</dbReference>
<evidence type="ECO:0000259" key="1">
    <source>
        <dbReference type="Pfam" id="PF11638"/>
    </source>
</evidence>
<dbReference type="InterPro" id="IPR038454">
    <property type="entry name" value="DnaA_N_sf"/>
</dbReference>
<accession>A0A382M486</accession>
<gene>
    <name evidence="2" type="ORF">METZ01_LOCUS294895</name>
</gene>
<evidence type="ECO:0000313" key="2">
    <source>
        <dbReference type="EMBL" id="SVC42041.1"/>
    </source>
</evidence>
<proteinExistence type="predicted"/>
<sequence length="80" mass="9434">MYPHLWIKLWGSSCPKVETLSPNKVKYLWKQALTPLRERLDADEFESWIKPLSPLSARSDILELAVPNRMFASWVEENYL</sequence>
<dbReference type="Pfam" id="PF11638">
    <property type="entry name" value="DnaA_N"/>
    <property type="match status" value="1"/>
</dbReference>